<dbReference type="Gene3D" id="1.10.1200.120">
    <property type="entry name" value="Large-conductance mechanosensitive channel, MscL, domain 1"/>
    <property type="match status" value="1"/>
</dbReference>
<dbReference type="PROSITE" id="PS01327">
    <property type="entry name" value="MSCL"/>
    <property type="match status" value="1"/>
</dbReference>
<keyword evidence="5 10" id="KW-0812">Transmembrane</keyword>
<dbReference type="PRINTS" id="PR01264">
    <property type="entry name" value="MECHCHANNEL"/>
</dbReference>
<evidence type="ECO:0000256" key="5">
    <source>
        <dbReference type="ARBA" id="ARBA00022692"/>
    </source>
</evidence>
<gene>
    <name evidence="10" type="primary">mscL</name>
    <name evidence="11" type="ORF">THC_1118</name>
</gene>
<dbReference type="SUPFAM" id="SSF81330">
    <property type="entry name" value="Gated mechanosensitive channel"/>
    <property type="match status" value="1"/>
</dbReference>
<reference evidence="12" key="2">
    <citation type="journal article" date="2016" name="Int. J. Syst. Evol. Microbiol.">
        <title>Caldimicrobium thiodismutans sp. nov., a sulfur-disproportionating bacterium isolated from a hot spring.</title>
        <authorList>
            <person name="Kojima H."/>
            <person name="Umezawa K."/>
            <person name="Fukui M."/>
        </authorList>
    </citation>
    <scope>NUCLEOTIDE SEQUENCE [LARGE SCALE GENOMIC DNA]</scope>
    <source>
        <strain evidence="12">TF1</strain>
    </source>
</reference>
<comment type="similarity">
    <text evidence="2 10">Belongs to the MscL family.</text>
</comment>
<evidence type="ECO:0000313" key="12">
    <source>
        <dbReference type="Proteomes" id="UP000068196"/>
    </source>
</evidence>
<dbReference type="GO" id="GO:0008381">
    <property type="term" value="F:mechanosensitive monoatomic ion channel activity"/>
    <property type="evidence" value="ECO:0007669"/>
    <property type="project" value="UniProtKB-UniRule"/>
</dbReference>
<feature type="transmembrane region" description="Helical" evidence="10">
    <location>
        <begin position="64"/>
        <end position="86"/>
    </location>
</feature>
<organism evidence="11 12">
    <name type="scientific">Caldimicrobium thiodismutans</name>
    <dbReference type="NCBI Taxonomy" id="1653476"/>
    <lineage>
        <taxon>Bacteria</taxon>
        <taxon>Pseudomonadati</taxon>
        <taxon>Thermodesulfobacteriota</taxon>
        <taxon>Thermodesulfobacteria</taxon>
        <taxon>Thermodesulfobacteriales</taxon>
        <taxon>Thermodesulfobacteriaceae</taxon>
        <taxon>Caldimicrobium</taxon>
    </lineage>
</organism>
<keyword evidence="7 10" id="KW-0406">Ion transport</keyword>
<evidence type="ECO:0000256" key="6">
    <source>
        <dbReference type="ARBA" id="ARBA00022989"/>
    </source>
</evidence>
<dbReference type="RefSeq" id="WP_068514542.1">
    <property type="nucleotide sequence ID" value="NZ_AP014945.1"/>
</dbReference>
<keyword evidence="3 10" id="KW-0813">Transport</keyword>
<keyword evidence="9 10" id="KW-0407">Ion channel</keyword>
<dbReference type="EMBL" id="AP014945">
    <property type="protein sequence ID" value="BAU23497.1"/>
    <property type="molecule type" value="Genomic_DNA"/>
</dbReference>
<comment type="function">
    <text evidence="10">Channel that opens in response to stretch forces in the membrane lipid bilayer. May participate in the regulation of osmotic pressure changes within the cell.</text>
</comment>
<keyword evidence="12" id="KW-1185">Reference proteome</keyword>
<evidence type="ECO:0000313" key="11">
    <source>
        <dbReference type="EMBL" id="BAU23497.1"/>
    </source>
</evidence>
<dbReference type="HAMAP" id="MF_00115">
    <property type="entry name" value="MscL"/>
    <property type="match status" value="1"/>
</dbReference>
<dbReference type="InterPro" id="IPR037673">
    <property type="entry name" value="MSC/AndL"/>
</dbReference>
<comment type="subcellular location">
    <subcellularLocation>
        <location evidence="1 10">Cell membrane</location>
        <topology evidence="1 10">Multi-pass membrane protein</topology>
    </subcellularLocation>
</comment>
<reference evidence="11 12" key="1">
    <citation type="journal article" date="2016" name="Int. J. Syst. Evol. Microbiol.">
        <title>Caldimicrobium thiodismutans sp. nov., a sulfur-disproportionating bacterium isolated from a hot spring, and emended description of the genus Caldimicrobium.</title>
        <authorList>
            <person name="Kojima H."/>
            <person name="Umezawa K."/>
            <person name="Fukui M."/>
        </authorList>
    </citation>
    <scope>NUCLEOTIDE SEQUENCE [LARGE SCALE GENOMIC DNA]</scope>
    <source>
        <strain evidence="11 12">TF1</strain>
    </source>
</reference>
<accession>A0A0U5B0E6</accession>
<dbReference type="GO" id="GO:0005886">
    <property type="term" value="C:plasma membrane"/>
    <property type="evidence" value="ECO:0007669"/>
    <property type="project" value="UniProtKB-SubCell"/>
</dbReference>
<dbReference type="PANTHER" id="PTHR30266:SF2">
    <property type="entry name" value="LARGE-CONDUCTANCE MECHANOSENSITIVE CHANNEL"/>
    <property type="match status" value="1"/>
</dbReference>
<evidence type="ECO:0000256" key="10">
    <source>
        <dbReference type="HAMAP-Rule" id="MF_00115"/>
    </source>
</evidence>
<evidence type="ECO:0000256" key="4">
    <source>
        <dbReference type="ARBA" id="ARBA00022475"/>
    </source>
</evidence>
<proteinExistence type="inferred from homology"/>
<dbReference type="NCBIfam" id="TIGR00220">
    <property type="entry name" value="mscL"/>
    <property type="match status" value="1"/>
</dbReference>
<evidence type="ECO:0000256" key="1">
    <source>
        <dbReference type="ARBA" id="ARBA00004651"/>
    </source>
</evidence>
<dbReference type="InterPro" id="IPR019823">
    <property type="entry name" value="Mechanosensitive_channel_CS"/>
</dbReference>
<dbReference type="InterPro" id="IPR036019">
    <property type="entry name" value="MscL_channel"/>
</dbReference>
<keyword evidence="4 10" id="KW-1003">Cell membrane</keyword>
<feature type="transmembrane region" description="Helical" evidence="10">
    <location>
        <begin position="12"/>
        <end position="33"/>
    </location>
</feature>
<evidence type="ECO:0000256" key="9">
    <source>
        <dbReference type="ARBA" id="ARBA00023303"/>
    </source>
</evidence>
<dbReference type="Proteomes" id="UP000068196">
    <property type="component" value="Chromosome"/>
</dbReference>
<evidence type="ECO:0000256" key="2">
    <source>
        <dbReference type="ARBA" id="ARBA00007254"/>
    </source>
</evidence>
<sequence length="127" mass="14275">MKILKEFRDFLMKGNMIDIAIAIIIGGAFQRVIESLVKDVISPVIGLFIAQPDFSNLLIGPVKIGSFIITLISFLLTGLVIFLFVVKTSKKLEEFRGKRGLEIDPKESVETKEVEILRAILEELKKK</sequence>
<keyword evidence="6 10" id="KW-1133">Transmembrane helix</keyword>
<protein>
    <recommendedName>
        <fullName evidence="10">Large-conductance mechanosensitive channel</fullName>
    </recommendedName>
</protein>
<dbReference type="KEGG" id="cthi:THC_1118"/>
<evidence type="ECO:0000256" key="7">
    <source>
        <dbReference type="ARBA" id="ARBA00023065"/>
    </source>
</evidence>
<comment type="subunit">
    <text evidence="10">Homopentamer.</text>
</comment>
<dbReference type="OrthoDB" id="9810350at2"/>
<evidence type="ECO:0000256" key="8">
    <source>
        <dbReference type="ARBA" id="ARBA00023136"/>
    </source>
</evidence>
<dbReference type="AlphaFoldDB" id="A0A0U5B0E6"/>
<dbReference type="InterPro" id="IPR001185">
    <property type="entry name" value="MS_channel"/>
</dbReference>
<name>A0A0U5B0E6_9BACT</name>
<evidence type="ECO:0000256" key="3">
    <source>
        <dbReference type="ARBA" id="ARBA00022448"/>
    </source>
</evidence>
<dbReference type="STRING" id="1653476.THC_1118"/>
<keyword evidence="8 10" id="KW-0472">Membrane</keyword>
<dbReference type="PANTHER" id="PTHR30266">
    <property type="entry name" value="MECHANOSENSITIVE CHANNEL MSCL"/>
    <property type="match status" value="1"/>
</dbReference>
<dbReference type="Pfam" id="PF01741">
    <property type="entry name" value="MscL"/>
    <property type="match status" value="1"/>
</dbReference>